<dbReference type="PANTHER" id="PTHR47561:SF1">
    <property type="entry name" value="POLYSACCHARIDE DEACETYLASE FAMILY PROTEIN (AFU_ORTHOLOGUE AFUA_6G05030)"/>
    <property type="match status" value="1"/>
</dbReference>
<dbReference type="RefSeq" id="WP_066607208.1">
    <property type="nucleotide sequence ID" value="NZ_CP014230.1"/>
</dbReference>
<dbReference type="STRING" id="888061.AXF15_10715"/>
<dbReference type="InterPro" id="IPR022560">
    <property type="entry name" value="DUF3473"/>
</dbReference>
<dbReference type="Pfam" id="PF01522">
    <property type="entry name" value="Polysacc_deac_1"/>
    <property type="match status" value="1"/>
</dbReference>
<dbReference type="CDD" id="cd10941">
    <property type="entry name" value="CE4_PuuE_HpPgdA_like_2"/>
    <property type="match status" value="1"/>
</dbReference>
<evidence type="ECO:0000259" key="1">
    <source>
        <dbReference type="PROSITE" id="PS51677"/>
    </source>
</evidence>
<dbReference type="OrthoDB" id="5352625at2"/>
<dbReference type="InterPro" id="IPR045235">
    <property type="entry name" value="PuuE_HpPgdA-like"/>
</dbReference>
<keyword evidence="3" id="KW-1185">Reference proteome</keyword>
<gene>
    <name evidence="2" type="ORF">AXF15_10715</name>
</gene>
<dbReference type="PANTHER" id="PTHR47561">
    <property type="entry name" value="POLYSACCHARIDE DEACETYLASE FAMILY PROTEIN (AFU_ORTHOLOGUE AFUA_6G05030)"/>
    <property type="match status" value="1"/>
</dbReference>
<sequence length="284" mass="33479">MKNMPVNKNIMTCDLEDWYHPSLIGADISQWDSFDSRILEPAEEILAIFRKNNCTATFFVLGHVAEKFPELIKKIHAEGHEIASHGYAHKLVYNQSPEEFRSDLQRSLKVLAELTGERIRGYRAPSWSARKEFEWFWRILAEEGIEYDSSLFPFKTFLYGDNEVPTCIHRYSVDQERTIVEIPPSVMHFSGKRIPFSGGFFLRTMPVIFVRYFIKNNNKYGKPVVVYFHPWEFDAEQPRIKMKYRDYFIQYANIKNMHGKIEKISKEFSFTSIKNYLSQNGELN</sequence>
<dbReference type="KEGG" id="doa:AXF15_10715"/>
<dbReference type="InterPro" id="IPR002509">
    <property type="entry name" value="NODB_dom"/>
</dbReference>
<dbReference type="GO" id="GO:0016810">
    <property type="term" value="F:hydrolase activity, acting on carbon-nitrogen (but not peptide) bonds"/>
    <property type="evidence" value="ECO:0007669"/>
    <property type="project" value="InterPro"/>
</dbReference>
<dbReference type="Proteomes" id="UP000063964">
    <property type="component" value="Chromosome"/>
</dbReference>
<dbReference type="GO" id="GO:0005975">
    <property type="term" value="P:carbohydrate metabolic process"/>
    <property type="evidence" value="ECO:0007669"/>
    <property type="project" value="InterPro"/>
</dbReference>
<proteinExistence type="predicted"/>
<dbReference type="InterPro" id="IPR011330">
    <property type="entry name" value="Glyco_hydro/deAcase_b/a-brl"/>
</dbReference>
<accession>A0A0X8JRF6</accession>
<evidence type="ECO:0000313" key="2">
    <source>
        <dbReference type="EMBL" id="AMD93525.1"/>
    </source>
</evidence>
<name>A0A0X8JRF6_9BACT</name>
<dbReference type="Gene3D" id="3.20.20.370">
    <property type="entry name" value="Glycoside hydrolase/deacetylase"/>
    <property type="match status" value="1"/>
</dbReference>
<organism evidence="2 3">
    <name type="scientific">Desulfomicrobium orale DSM 12838</name>
    <dbReference type="NCBI Taxonomy" id="888061"/>
    <lineage>
        <taxon>Bacteria</taxon>
        <taxon>Pseudomonadati</taxon>
        <taxon>Thermodesulfobacteriota</taxon>
        <taxon>Desulfovibrionia</taxon>
        <taxon>Desulfovibrionales</taxon>
        <taxon>Desulfomicrobiaceae</taxon>
        <taxon>Desulfomicrobium</taxon>
    </lineage>
</organism>
<dbReference type="PROSITE" id="PS51677">
    <property type="entry name" value="NODB"/>
    <property type="match status" value="1"/>
</dbReference>
<dbReference type="SUPFAM" id="SSF88713">
    <property type="entry name" value="Glycoside hydrolase/deacetylase"/>
    <property type="match status" value="1"/>
</dbReference>
<reference evidence="3" key="1">
    <citation type="submission" date="2016-02" db="EMBL/GenBank/DDBJ databases">
        <authorList>
            <person name="Holder M.E."/>
            <person name="Ajami N.J."/>
            <person name="Petrosino J.F."/>
        </authorList>
    </citation>
    <scope>NUCLEOTIDE SEQUENCE [LARGE SCALE GENOMIC DNA]</scope>
    <source>
        <strain evidence="3">DSM 12838</strain>
    </source>
</reference>
<dbReference type="EMBL" id="CP014230">
    <property type="protein sequence ID" value="AMD93525.1"/>
    <property type="molecule type" value="Genomic_DNA"/>
</dbReference>
<evidence type="ECO:0000313" key="3">
    <source>
        <dbReference type="Proteomes" id="UP000063964"/>
    </source>
</evidence>
<dbReference type="AlphaFoldDB" id="A0A0X8JRF6"/>
<protein>
    <recommendedName>
        <fullName evidence="1">NodB homology domain-containing protein</fullName>
    </recommendedName>
</protein>
<feature type="domain" description="NodB homology" evidence="1">
    <location>
        <begin position="28"/>
        <end position="260"/>
    </location>
</feature>
<dbReference type="Pfam" id="PF11959">
    <property type="entry name" value="DUF3473"/>
    <property type="match status" value="1"/>
</dbReference>